<proteinExistence type="predicted"/>
<gene>
    <name evidence="8" type="ORF">K1W69_00430</name>
</gene>
<evidence type="ECO:0000313" key="9">
    <source>
        <dbReference type="Proteomes" id="UP001196509"/>
    </source>
</evidence>
<dbReference type="GO" id="GO:0005886">
    <property type="term" value="C:plasma membrane"/>
    <property type="evidence" value="ECO:0007669"/>
    <property type="project" value="UniProtKB-SubCell"/>
</dbReference>
<dbReference type="RefSeq" id="WP_220226364.1">
    <property type="nucleotide sequence ID" value="NZ_JAICBX010000001.1"/>
</dbReference>
<evidence type="ECO:0000256" key="2">
    <source>
        <dbReference type="ARBA" id="ARBA00022475"/>
    </source>
</evidence>
<comment type="subcellular location">
    <subcellularLocation>
        <location evidence="1">Cell membrane</location>
        <topology evidence="1">Multi-pass membrane protein</topology>
    </subcellularLocation>
</comment>
<evidence type="ECO:0000313" key="8">
    <source>
        <dbReference type="EMBL" id="MBW8635635.1"/>
    </source>
</evidence>
<evidence type="ECO:0000256" key="1">
    <source>
        <dbReference type="ARBA" id="ARBA00004651"/>
    </source>
</evidence>
<comment type="caution">
    <text evidence="8">The sequence shown here is derived from an EMBL/GenBank/DDBJ whole genome shotgun (WGS) entry which is preliminary data.</text>
</comment>
<organism evidence="8 9">
    <name type="scientific">Flavimaribacter sediminis</name>
    <dbReference type="NCBI Taxonomy" id="2865987"/>
    <lineage>
        <taxon>Bacteria</taxon>
        <taxon>Pseudomonadati</taxon>
        <taxon>Pseudomonadota</taxon>
        <taxon>Alphaproteobacteria</taxon>
        <taxon>Hyphomicrobiales</taxon>
        <taxon>Rhizobiaceae</taxon>
        <taxon>Flavimaribacter</taxon>
    </lineage>
</organism>
<evidence type="ECO:0000256" key="5">
    <source>
        <dbReference type="ARBA" id="ARBA00023136"/>
    </source>
</evidence>
<keyword evidence="4 6" id="KW-1133">Transmembrane helix</keyword>
<dbReference type="InterPro" id="IPR027379">
    <property type="entry name" value="CLS_N"/>
</dbReference>
<evidence type="ECO:0000256" key="4">
    <source>
        <dbReference type="ARBA" id="ARBA00022989"/>
    </source>
</evidence>
<sequence length="61" mass="6511">MEFLFGILVLILDIYAIIKVIQSGATTGAKVLWILGIIIFPIVGFIVWLIAGPKAPGSVTV</sequence>
<dbReference type="EMBL" id="JAICBX010000001">
    <property type="protein sequence ID" value="MBW8635635.1"/>
    <property type="molecule type" value="Genomic_DNA"/>
</dbReference>
<keyword evidence="9" id="KW-1185">Reference proteome</keyword>
<keyword evidence="3 6" id="KW-0812">Transmembrane</keyword>
<name>A0AAE2ZJC8_9HYPH</name>
<feature type="domain" description="Cardiolipin synthase N-terminal" evidence="7">
    <location>
        <begin position="11"/>
        <end position="53"/>
    </location>
</feature>
<dbReference type="AlphaFoldDB" id="A0AAE2ZJC8"/>
<keyword evidence="5 6" id="KW-0472">Membrane</keyword>
<reference evidence="8" key="1">
    <citation type="submission" date="2021-08" db="EMBL/GenBank/DDBJ databases">
        <title>Hoeflea bacterium WL0058 sp. nov., isolated from the sediment.</title>
        <authorList>
            <person name="Wang L."/>
            <person name="Zhang D."/>
        </authorList>
    </citation>
    <scope>NUCLEOTIDE SEQUENCE</scope>
    <source>
        <strain evidence="8">WL0058</strain>
    </source>
</reference>
<evidence type="ECO:0000256" key="6">
    <source>
        <dbReference type="SAM" id="Phobius"/>
    </source>
</evidence>
<feature type="transmembrane region" description="Helical" evidence="6">
    <location>
        <begin position="32"/>
        <end position="51"/>
    </location>
</feature>
<evidence type="ECO:0000259" key="7">
    <source>
        <dbReference type="Pfam" id="PF13396"/>
    </source>
</evidence>
<evidence type="ECO:0000256" key="3">
    <source>
        <dbReference type="ARBA" id="ARBA00022692"/>
    </source>
</evidence>
<dbReference type="Proteomes" id="UP001196509">
    <property type="component" value="Unassembled WGS sequence"/>
</dbReference>
<accession>A0AAE2ZJC8</accession>
<dbReference type="Pfam" id="PF13396">
    <property type="entry name" value="PLDc_N"/>
    <property type="match status" value="1"/>
</dbReference>
<protein>
    <submittedName>
        <fullName evidence="8">PLD nuclease N-terminal domain-containing protein</fullName>
    </submittedName>
</protein>
<keyword evidence="2" id="KW-1003">Cell membrane</keyword>